<feature type="non-terminal residue" evidence="1">
    <location>
        <position position="1"/>
    </location>
</feature>
<name>A0A1E1WBY7_PECGO</name>
<reference evidence="1" key="1">
    <citation type="submission" date="2015-09" db="EMBL/GenBank/DDBJ databases">
        <title>De novo assembly of Pectinophora gossypiella (Pink Bollworm) gut transcriptome.</title>
        <authorList>
            <person name="Tassone E.E."/>
        </authorList>
    </citation>
    <scope>NUCLEOTIDE SEQUENCE</scope>
</reference>
<dbReference type="OrthoDB" id="5983986at2759"/>
<evidence type="ECO:0008006" key="2">
    <source>
        <dbReference type="Google" id="ProtNLM"/>
    </source>
</evidence>
<sequence length="177" mass="19463">AGEMSALALLDDGSTVTLIESQMAERIGAEGVEEPLIIEAIGDTRISTPRSKRVKIEITGMNNYSITLSARTVNSLNISPQAVSPIDIVDCDHLREFRNEIIYEGAKPTILIGQDNWNLLIADQIRIGKKGQPIASRTPLGWVLHGTRTRSLGQLVDYVNRITEVNYCNNDNDNDCA</sequence>
<protein>
    <recommendedName>
        <fullName evidence="2">Peptidase aspartic putative domain-containing protein</fullName>
    </recommendedName>
</protein>
<feature type="non-terminal residue" evidence="1">
    <location>
        <position position="177"/>
    </location>
</feature>
<proteinExistence type="predicted"/>
<dbReference type="AlphaFoldDB" id="A0A1E1WBY7"/>
<accession>A0A1E1WBY7</accession>
<organism evidence="1">
    <name type="scientific">Pectinophora gossypiella</name>
    <name type="common">Cotton pink bollworm</name>
    <name type="synonym">Depressaria gossypiella</name>
    <dbReference type="NCBI Taxonomy" id="13191"/>
    <lineage>
        <taxon>Eukaryota</taxon>
        <taxon>Metazoa</taxon>
        <taxon>Ecdysozoa</taxon>
        <taxon>Arthropoda</taxon>
        <taxon>Hexapoda</taxon>
        <taxon>Insecta</taxon>
        <taxon>Pterygota</taxon>
        <taxon>Neoptera</taxon>
        <taxon>Endopterygota</taxon>
        <taxon>Lepidoptera</taxon>
        <taxon>Glossata</taxon>
        <taxon>Ditrysia</taxon>
        <taxon>Gelechioidea</taxon>
        <taxon>Gelechiidae</taxon>
        <taxon>Apatetrinae</taxon>
        <taxon>Pectinophora</taxon>
    </lineage>
</organism>
<evidence type="ECO:0000313" key="1">
    <source>
        <dbReference type="EMBL" id="JAT84504.1"/>
    </source>
</evidence>
<dbReference type="EMBL" id="GDQN01006550">
    <property type="protein sequence ID" value="JAT84504.1"/>
    <property type="molecule type" value="Transcribed_RNA"/>
</dbReference>
<gene>
    <name evidence="1" type="ORF">g.6961</name>
</gene>
<dbReference type="PANTHER" id="PTHR47331:SF1">
    <property type="entry name" value="GAG-LIKE PROTEIN"/>
    <property type="match status" value="1"/>
</dbReference>
<dbReference type="PANTHER" id="PTHR47331">
    <property type="entry name" value="PHD-TYPE DOMAIN-CONTAINING PROTEIN"/>
    <property type="match status" value="1"/>
</dbReference>